<evidence type="ECO:0000313" key="13">
    <source>
        <dbReference type="EMBL" id="KAJ9550257.1"/>
    </source>
</evidence>
<dbReference type="AlphaFoldDB" id="A0AA38TF59"/>
<evidence type="ECO:0000256" key="10">
    <source>
        <dbReference type="SAM" id="MobiDB-lite"/>
    </source>
</evidence>
<name>A0AA38TF59_9ASTR</name>
<keyword evidence="8" id="KW-0325">Glycoprotein</keyword>
<keyword evidence="4" id="KW-0449">Lipoprotein</keyword>
<dbReference type="SMART" id="SM00554">
    <property type="entry name" value="FAS1"/>
    <property type="match status" value="1"/>
</dbReference>
<evidence type="ECO:0000256" key="4">
    <source>
        <dbReference type="ARBA" id="ARBA00022622"/>
    </source>
</evidence>
<dbReference type="EMBL" id="JARYMX010000004">
    <property type="protein sequence ID" value="KAJ9550257.1"/>
    <property type="molecule type" value="Genomic_DNA"/>
</dbReference>
<dbReference type="PANTHER" id="PTHR32077">
    <property type="entry name" value="FASCICLIN-LIKE ARABINOGALACTAN PROTEIN"/>
    <property type="match status" value="1"/>
</dbReference>
<evidence type="ECO:0000313" key="14">
    <source>
        <dbReference type="Proteomes" id="UP001172457"/>
    </source>
</evidence>
<keyword evidence="4" id="KW-0336">GPI-anchor</keyword>
<feature type="compositionally biased region" description="Gly residues" evidence="10">
    <location>
        <begin position="215"/>
        <end position="233"/>
    </location>
</feature>
<evidence type="ECO:0000256" key="11">
    <source>
        <dbReference type="SAM" id="SignalP"/>
    </source>
</evidence>
<feature type="region of interest" description="Disordered" evidence="10">
    <location>
        <begin position="189"/>
        <end position="233"/>
    </location>
</feature>
<comment type="caution">
    <text evidence="13">The sequence shown here is derived from an EMBL/GenBank/DDBJ whole genome shotgun (WGS) entry which is preliminary data.</text>
</comment>
<gene>
    <name evidence="13" type="ORF">OSB04_014302</name>
</gene>
<comment type="subcellular location">
    <subcellularLocation>
        <location evidence="1">Cell membrane</location>
        <topology evidence="1">Lipid-anchor</topology>
        <topology evidence="1">GPI-anchor</topology>
    </subcellularLocation>
</comment>
<protein>
    <recommendedName>
        <fullName evidence="12">FAS1 domain-containing protein</fullName>
    </recommendedName>
</protein>
<dbReference type="Pfam" id="PF02469">
    <property type="entry name" value="Fasciclin"/>
    <property type="match status" value="1"/>
</dbReference>
<keyword evidence="7" id="KW-0472">Membrane</keyword>
<dbReference type="FunFam" id="2.30.180.10:FF:000006">
    <property type="entry name" value="Fasciclin-like arabinogalactan protein 11"/>
    <property type="match status" value="1"/>
</dbReference>
<keyword evidence="14" id="KW-1185">Reference proteome</keyword>
<organism evidence="13 14">
    <name type="scientific">Centaurea solstitialis</name>
    <name type="common">yellow star-thistle</name>
    <dbReference type="NCBI Taxonomy" id="347529"/>
    <lineage>
        <taxon>Eukaryota</taxon>
        <taxon>Viridiplantae</taxon>
        <taxon>Streptophyta</taxon>
        <taxon>Embryophyta</taxon>
        <taxon>Tracheophyta</taxon>
        <taxon>Spermatophyta</taxon>
        <taxon>Magnoliopsida</taxon>
        <taxon>eudicotyledons</taxon>
        <taxon>Gunneridae</taxon>
        <taxon>Pentapetalae</taxon>
        <taxon>asterids</taxon>
        <taxon>campanulids</taxon>
        <taxon>Asterales</taxon>
        <taxon>Asteraceae</taxon>
        <taxon>Carduoideae</taxon>
        <taxon>Cardueae</taxon>
        <taxon>Centaureinae</taxon>
        <taxon>Centaurea</taxon>
    </lineage>
</organism>
<evidence type="ECO:0000256" key="2">
    <source>
        <dbReference type="ARBA" id="ARBA00007843"/>
    </source>
</evidence>
<dbReference type="PANTHER" id="PTHR32077:SF54">
    <property type="entry name" value="FASCICLIN-LIKE ARABINOGALACTAN PROTEIN 13-RELATED"/>
    <property type="match status" value="1"/>
</dbReference>
<proteinExistence type="inferred from homology"/>
<keyword evidence="6" id="KW-0654">Proteoglycan</keyword>
<dbReference type="GO" id="GO:0098552">
    <property type="term" value="C:side of membrane"/>
    <property type="evidence" value="ECO:0007669"/>
    <property type="project" value="UniProtKB-KW"/>
</dbReference>
<comment type="similarity">
    <text evidence="2">Belongs to the fasciclin-like AGP family.</text>
</comment>
<dbReference type="SUPFAM" id="SSF82153">
    <property type="entry name" value="FAS1 domain"/>
    <property type="match status" value="1"/>
</dbReference>
<dbReference type="InterPro" id="IPR045003">
    <property type="entry name" value="FLA_A"/>
</dbReference>
<accession>A0AA38TF59</accession>
<dbReference type="PROSITE" id="PS50213">
    <property type="entry name" value="FAS1"/>
    <property type="match status" value="1"/>
</dbReference>
<reference evidence="13" key="1">
    <citation type="submission" date="2023-03" db="EMBL/GenBank/DDBJ databases">
        <title>Chromosome-scale reference genome and RAD-based genetic map of yellow starthistle (Centaurea solstitialis) reveal putative structural variation and QTLs associated with invader traits.</title>
        <authorList>
            <person name="Reatini B."/>
            <person name="Cang F.A."/>
            <person name="Jiang Q."/>
            <person name="Mckibben M.T.W."/>
            <person name="Barker M.S."/>
            <person name="Rieseberg L.H."/>
            <person name="Dlugosch K.M."/>
        </authorList>
    </citation>
    <scope>NUCLEOTIDE SEQUENCE</scope>
    <source>
        <strain evidence="13">CAN-66</strain>
        <tissue evidence="13">Leaf</tissue>
    </source>
</reference>
<evidence type="ECO:0000259" key="12">
    <source>
        <dbReference type="PROSITE" id="PS50213"/>
    </source>
</evidence>
<feature type="domain" description="FAS1" evidence="12">
    <location>
        <begin position="39"/>
        <end position="182"/>
    </location>
</feature>
<evidence type="ECO:0000256" key="5">
    <source>
        <dbReference type="ARBA" id="ARBA00022729"/>
    </source>
</evidence>
<feature type="chain" id="PRO_5041440696" description="FAS1 domain-containing protein" evidence="11">
    <location>
        <begin position="29"/>
        <end position="251"/>
    </location>
</feature>
<dbReference type="InterPro" id="IPR000782">
    <property type="entry name" value="FAS1_domain"/>
</dbReference>
<keyword evidence="5 11" id="KW-0732">Signal</keyword>
<evidence type="ECO:0000256" key="8">
    <source>
        <dbReference type="ARBA" id="ARBA00023180"/>
    </source>
</evidence>
<evidence type="ECO:0000256" key="3">
    <source>
        <dbReference type="ARBA" id="ARBA00022475"/>
    </source>
</evidence>
<feature type="signal peptide" evidence="11">
    <location>
        <begin position="1"/>
        <end position="28"/>
    </location>
</feature>
<dbReference type="InterPro" id="IPR036378">
    <property type="entry name" value="FAS1_dom_sf"/>
</dbReference>
<comment type="function">
    <text evidence="9">May be a cell surface adhesion protein.</text>
</comment>
<evidence type="ECO:0000256" key="1">
    <source>
        <dbReference type="ARBA" id="ARBA00004609"/>
    </source>
</evidence>
<dbReference type="Proteomes" id="UP001172457">
    <property type="component" value="Chromosome 4"/>
</dbReference>
<dbReference type="GO" id="GO:0009834">
    <property type="term" value="P:plant-type secondary cell wall biogenesis"/>
    <property type="evidence" value="ECO:0007669"/>
    <property type="project" value="TreeGrafter"/>
</dbReference>
<evidence type="ECO:0000256" key="9">
    <source>
        <dbReference type="ARBA" id="ARBA00024686"/>
    </source>
</evidence>
<dbReference type="GO" id="GO:0005886">
    <property type="term" value="C:plasma membrane"/>
    <property type="evidence" value="ECO:0007669"/>
    <property type="project" value="UniProtKB-SubCell"/>
</dbReference>
<evidence type="ECO:0000256" key="6">
    <source>
        <dbReference type="ARBA" id="ARBA00022974"/>
    </source>
</evidence>
<keyword evidence="3" id="KW-1003">Cell membrane</keyword>
<dbReference type="Gene3D" id="2.30.180.10">
    <property type="entry name" value="FAS1 domain"/>
    <property type="match status" value="1"/>
</dbReference>
<sequence>MAFSTTLPPLLLLSLTTLLSLLPSPTSAQSAPAPGPAGPINITAILVQGGQYTAFLRLLNQTQVLNQLPNQLNNSNQGMTLLAPTDNAFLNLPSGTLNNLSPENKVKLVLYHVLPKYYSLEDLNTVSNPVQTQAGSSKGSLGLNFTGRGNQVNVSSGVVDTQINNALRQQFPFAVYQVDKVLLPAEFSEAPAPEGSSSDSPPVAGKRPAAKGPSADGGDGGDGSSPASNGGGRRVVGGLMGGVLLVCMMFL</sequence>
<evidence type="ECO:0000256" key="7">
    <source>
        <dbReference type="ARBA" id="ARBA00023136"/>
    </source>
</evidence>